<name>I2H1C2_HENB6</name>
<dbReference type="PANTHER" id="PTHR13286">
    <property type="entry name" value="SAP30"/>
    <property type="match status" value="1"/>
</dbReference>
<feature type="compositionally biased region" description="Low complexity" evidence="7">
    <location>
        <begin position="1"/>
        <end position="11"/>
    </location>
</feature>
<dbReference type="FunCoup" id="I2H1C2">
    <property type="interactions" value="150"/>
</dbReference>
<dbReference type="GO" id="GO:0045944">
    <property type="term" value="P:positive regulation of transcription by RNA polymerase II"/>
    <property type="evidence" value="ECO:0007669"/>
    <property type="project" value="EnsemblFungi"/>
</dbReference>
<comment type="subcellular location">
    <subcellularLocation>
        <location evidence="1">Nucleus</location>
    </subcellularLocation>
</comment>
<dbReference type="GO" id="GO:0003714">
    <property type="term" value="F:transcription corepressor activity"/>
    <property type="evidence" value="ECO:0007669"/>
    <property type="project" value="EnsemblFungi"/>
</dbReference>
<dbReference type="STRING" id="1071380.I2H1C2"/>
<evidence type="ECO:0000256" key="5">
    <source>
        <dbReference type="ARBA" id="ARBA00023163"/>
    </source>
</evidence>
<dbReference type="GeneID" id="14495154"/>
<reference evidence="9 10" key="1">
    <citation type="journal article" date="2011" name="Proc. Natl. Acad. Sci. U.S.A.">
        <title>Evolutionary erosion of yeast sex chromosomes by mating-type switching accidents.</title>
        <authorList>
            <person name="Gordon J.L."/>
            <person name="Armisen D."/>
            <person name="Proux-Wera E."/>
            <person name="Oheigeartaigh S.S."/>
            <person name="Byrne K.P."/>
            <person name="Wolfe K.H."/>
        </authorList>
    </citation>
    <scope>NUCLEOTIDE SEQUENCE [LARGE SCALE GENOMIC DNA]</scope>
    <source>
        <strain evidence="10">ATCC 34711 / CBS 6284 / DSM 70876 / NBRC 10599 / NRRL Y-10934 / UCD 77-7</strain>
    </source>
</reference>
<feature type="compositionally biased region" description="Low complexity" evidence="7">
    <location>
        <begin position="19"/>
        <end position="39"/>
    </location>
</feature>
<evidence type="ECO:0000256" key="2">
    <source>
        <dbReference type="ARBA" id="ARBA00006283"/>
    </source>
</evidence>
<feature type="domain" description="Histone deacetylase complex subunit SAP30 Sin3 binding" evidence="8">
    <location>
        <begin position="169"/>
        <end position="201"/>
    </location>
</feature>
<dbReference type="GO" id="GO:2000219">
    <property type="term" value="P:positive regulation of invasive growth in response to glucose limitation"/>
    <property type="evidence" value="ECO:0007669"/>
    <property type="project" value="EnsemblFungi"/>
</dbReference>
<dbReference type="RefSeq" id="XP_004179693.1">
    <property type="nucleotide sequence ID" value="XM_004179645.1"/>
</dbReference>
<dbReference type="HOGENOM" id="CLU_106811_0_0_1"/>
<dbReference type="GO" id="GO:0016479">
    <property type="term" value="P:negative regulation of transcription by RNA polymerase I"/>
    <property type="evidence" value="ECO:0007669"/>
    <property type="project" value="EnsemblFungi"/>
</dbReference>
<dbReference type="GO" id="GO:0061186">
    <property type="term" value="P:negative regulation of silent mating-type cassette heterochromatin formation"/>
    <property type="evidence" value="ECO:0007669"/>
    <property type="project" value="EnsemblFungi"/>
</dbReference>
<dbReference type="KEGG" id="tbl:TBLA_0C03710"/>
<feature type="region of interest" description="Disordered" evidence="7">
    <location>
        <begin position="1"/>
        <end position="52"/>
    </location>
</feature>
<dbReference type="GO" id="GO:0033698">
    <property type="term" value="C:Rpd3L complex"/>
    <property type="evidence" value="ECO:0007669"/>
    <property type="project" value="EnsemblFungi"/>
</dbReference>
<dbReference type="GO" id="GO:0034605">
    <property type="term" value="P:cellular response to heat"/>
    <property type="evidence" value="ECO:0007669"/>
    <property type="project" value="EnsemblFungi"/>
</dbReference>
<accession>I2H1C2</accession>
<keyword evidence="6" id="KW-0539">Nucleus</keyword>
<dbReference type="OrthoDB" id="510958at2759"/>
<keyword evidence="10" id="KW-1185">Reference proteome</keyword>
<dbReference type="Gene3D" id="6.10.160.20">
    <property type="match status" value="1"/>
</dbReference>
<dbReference type="InterPro" id="IPR024145">
    <property type="entry name" value="His_deAcase_SAP30/SAP30L"/>
</dbReference>
<dbReference type="InterPro" id="IPR038291">
    <property type="entry name" value="SAP30_C_sf"/>
</dbReference>
<evidence type="ECO:0000256" key="7">
    <source>
        <dbReference type="SAM" id="MobiDB-lite"/>
    </source>
</evidence>
<comment type="similarity">
    <text evidence="2">Belongs to the SAP30 family.</text>
</comment>
<evidence type="ECO:0000313" key="9">
    <source>
        <dbReference type="EMBL" id="CCH60174.1"/>
    </source>
</evidence>
<dbReference type="EMBL" id="HE806318">
    <property type="protein sequence ID" value="CCH60174.1"/>
    <property type="molecule type" value="Genomic_DNA"/>
</dbReference>
<dbReference type="eggNOG" id="ENOG502RZ9X">
    <property type="taxonomic scope" value="Eukaryota"/>
</dbReference>
<dbReference type="PANTHER" id="PTHR13286:SF6">
    <property type="entry name" value="HISTONE DEACETYLASE COMPLEX SUBUNIT SAP30L-RELATED"/>
    <property type="match status" value="1"/>
</dbReference>
<evidence type="ECO:0000259" key="8">
    <source>
        <dbReference type="Pfam" id="PF13867"/>
    </source>
</evidence>
<organism evidence="9 10">
    <name type="scientific">Henningerozyma blattae (strain ATCC 34711 / CBS 6284 / DSM 70876 / NBRC 10599 / NRRL Y-10934 / UCD 77-7)</name>
    <name type="common">Yeast</name>
    <name type="synonym">Tetrapisispora blattae</name>
    <dbReference type="NCBI Taxonomy" id="1071380"/>
    <lineage>
        <taxon>Eukaryota</taxon>
        <taxon>Fungi</taxon>
        <taxon>Dikarya</taxon>
        <taxon>Ascomycota</taxon>
        <taxon>Saccharomycotina</taxon>
        <taxon>Saccharomycetes</taxon>
        <taxon>Saccharomycetales</taxon>
        <taxon>Saccharomycetaceae</taxon>
        <taxon>Henningerozyma</taxon>
    </lineage>
</organism>
<keyword evidence="3" id="KW-0678">Repressor</keyword>
<gene>
    <name evidence="9" type="primary">TBLA0C03710</name>
    <name evidence="9" type="ORF">TBLA_0C03710</name>
</gene>
<evidence type="ECO:0000256" key="3">
    <source>
        <dbReference type="ARBA" id="ARBA00022491"/>
    </source>
</evidence>
<proteinExistence type="inferred from homology"/>
<dbReference type="AlphaFoldDB" id="I2H1C2"/>
<keyword evidence="5" id="KW-0804">Transcription</keyword>
<evidence type="ECO:0000313" key="10">
    <source>
        <dbReference type="Proteomes" id="UP000002866"/>
    </source>
</evidence>
<keyword evidence="4" id="KW-0805">Transcription regulation</keyword>
<sequence>MARHTNSNSESETSRSRNTHGGNNSNGGNNNNDNSGTSGKDTNHSTGHGGKHRLNAAQQNYLRELVKTHVTNNHPSLIPIPHPADLSLYSDDFLRRYRDRYNLDCNDNFTLQGYLLGSDIGNQTQSFSNISMNAKADANGKTTEKLLKQSKKSKEKVQGGISKPTTKRVMRDELVAKVADHFNTNQPREVNVVPQFIYKVRNRNRRFRMEFRD</sequence>
<dbReference type="Pfam" id="PF13867">
    <property type="entry name" value="SAP30_Sin3_bdg"/>
    <property type="match status" value="1"/>
</dbReference>
<evidence type="ECO:0000256" key="4">
    <source>
        <dbReference type="ARBA" id="ARBA00023015"/>
    </source>
</evidence>
<dbReference type="InterPro" id="IPR025718">
    <property type="entry name" value="SAP30_Sin3-bd"/>
</dbReference>
<dbReference type="Proteomes" id="UP000002866">
    <property type="component" value="Chromosome 3"/>
</dbReference>
<evidence type="ECO:0000256" key="1">
    <source>
        <dbReference type="ARBA" id="ARBA00004123"/>
    </source>
</evidence>
<evidence type="ECO:0000256" key="6">
    <source>
        <dbReference type="ARBA" id="ARBA00023242"/>
    </source>
</evidence>
<protein>
    <recommendedName>
        <fullName evidence="8">Histone deacetylase complex subunit SAP30 Sin3 binding domain-containing protein</fullName>
    </recommendedName>
</protein>
<dbReference type="InParanoid" id="I2H1C2"/>
<dbReference type="GO" id="GO:0061188">
    <property type="term" value="P:negative regulation of rDNA heterochromatin formation"/>
    <property type="evidence" value="ECO:0007669"/>
    <property type="project" value="EnsemblFungi"/>
</dbReference>
<dbReference type="OMA" id="THITNNH"/>